<dbReference type="Gene3D" id="3.90.190.20">
    <property type="entry name" value="Mur ligase, C-terminal domain"/>
    <property type="match status" value="1"/>
</dbReference>
<evidence type="ECO:0000256" key="22">
    <source>
        <dbReference type="SAM" id="MobiDB-lite"/>
    </source>
</evidence>
<dbReference type="InterPro" id="IPR001645">
    <property type="entry name" value="Folylpolyglutamate_synth"/>
</dbReference>
<comment type="similarity">
    <text evidence="4 21">Belongs to the folylpolyglutamate synthase family.</text>
</comment>
<dbReference type="PANTHER" id="PTHR11136:SF0">
    <property type="entry name" value="DIHYDROFOLATE SYNTHETASE-RELATED"/>
    <property type="match status" value="1"/>
</dbReference>
<reference evidence="24 25" key="1">
    <citation type="submission" date="2022-06" db="EMBL/GenBank/DDBJ databases">
        <title>Rhizosaccharibacter gen. nov. sp. nov. KSS12, endophytic bacteria isolated from sugarcane.</title>
        <authorList>
            <person name="Pitiwittayakul N."/>
        </authorList>
    </citation>
    <scope>NUCLEOTIDE SEQUENCE [LARGE SCALE GENOMIC DNA]</scope>
    <source>
        <strain evidence="24 25">KSS12</strain>
    </source>
</reference>
<dbReference type="SUPFAM" id="SSF53244">
    <property type="entry name" value="MurD-like peptide ligases, peptide-binding domain"/>
    <property type="match status" value="1"/>
</dbReference>
<evidence type="ECO:0000256" key="15">
    <source>
        <dbReference type="ARBA" id="ARBA00030592"/>
    </source>
</evidence>
<evidence type="ECO:0000256" key="21">
    <source>
        <dbReference type="PIRNR" id="PIRNR001563"/>
    </source>
</evidence>
<comment type="catalytic activity">
    <reaction evidence="20">
        <text>7,8-dihydropteroate + L-glutamate + ATP = 7,8-dihydrofolate + ADP + phosphate + H(+)</text>
        <dbReference type="Rhea" id="RHEA:23584"/>
        <dbReference type="ChEBI" id="CHEBI:15378"/>
        <dbReference type="ChEBI" id="CHEBI:17839"/>
        <dbReference type="ChEBI" id="CHEBI:29985"/>
        <dbReference type="ChEBI" id="CHEBI:30616"/>
        <dbReference type="ChEBI" id="CHEBI:43474"/>
        <dbReference type="ChEBI" id="CHEBI:57451"/>
        <dbReference type="ChEBI" id="CHEBI:456216"/>
        <dbReference type="EC" id="6.3.2.12"/>
    </reaction>
</comment>
<evidence type="ECO:0000256" key="12">
    <source>
        <dbReference type="ARBA" id="ARBA00022842"/>
    </source>
</evidence>
<evidence type="ECO:0000256" key="14">
    <source>
        <dbReference type="ARBA" id="ARBA00030048"/>
    </source>
</evidence>
<evidence type="ECO:0000256" key="11">
    <source>
        <dbReference type="ARBA" id="ARBA00022840"/>
    </source>
</evidence>
<dbReference type="Proteomes" id="UP001524547">
    <property type="component" value="Unassembled WGS sequence"/>
</dbReference>
<evidence type="ECO:0000256" key="19">
    <source>
        <dbReference type="ARBA" id="ARBA00049035"/>
    </source>
</evidence>
<comment type="catalytic activity">
    <reaction evidence="18">
        <text>10-formyltetrahydrofolyl-(gamma-L-Glu)(n) + L-glutamate + ATP = 10-formyltetrahydrofolyl-(gamma-L-Glu)(n+1) + ADP + phosphate + H(+)</text>
        <dbReference type="Rhea" id="RHEA:51904"/>
        <dbReference type="Rhea" id="RHEA-COMP:13088"/>
        <dbReference type="Rhea" id="RHEA-COMP:14300"/>
        <dbReference type="ChEBI" id="CHEBI:15378"/>
        <dbReference type="ChEBI" id="CHEBI:29985"/>
        <dbReference type="ChEBI" id="CHEBI:30616"/>
        <dbReference type="ChEBI" id="CHEBI:43474"/>
        <dbReference type="ChEBI" id="CHEBI:134413"/>
        <dbReference type="ChEBI" id="CHEBI:456216"/>
        <dbReference type="EC" id="6.3.2.17"/>
    </reaction>
</comment>
<evidence type="ECO:0000256" key="13">
    <source>
        <dbReference type="ARBA" id="ARBA00022909"/>
    </source>
</evidence>
<name>A0ABT1VU04_9PROT</name>
<evidence type="ECO:0000256" key="9">
    <source>
        <dbReference type="ARBA" id="ARBA00022723"/>
    </source>
</evidence>
<dbReference type="InterPro" id="IPR036565">
    <property type="entry name" value="Mur-like_cat_sf"/>
</dbReference>
<evidence type="ECO:0000256" key="6">
    <source>
        <dbReference type="ARBA" id="ARBA00013025"/>
    </source>
</evidence>
<dbReference type="InterPro" id="IPR004101">
    <property type="entry name" value="Mur_ligase_C"/>
</dbReference>
<dbReference type="InterPro" id="IPR018109">
    <property type="entry name" value="Folylpolyglutamate_synth_CS"/>
</dbReference>
<evidence type="ECO:0000259" key="23">
    <source>
        <dbReference type="Pfam" id="PF02875"/>
    </source>
</evidence>
<dbReference type="NCBIfam" id="TIGR01499">
    <property type="entry name" value="folC"/>
    <property type="match status" value="1"/>
</dbReference>
<evidence type="ECO:0000256" key="20">
    <source>
        <dbReference type="ARBA" id="ARBA00049161"/>
    </source>
</evidence>
<evidence type="ECO:0000256" key="2">
    <source>
        <dbReference type="ARBA" id="ARBA00004799"/>
    </source>
</evidence>
<evidence type="ECO:0000256" key="18">
    <source>
        <dbReference type="ARBA" id="ARBA00047808"/>
    </source>
</evidence>
<dbReference type="RefSeq" id="WP_422918165.1">
    <property type="nucleotide sequence ID" value="NZ_JAMZEJ010000001.1"/>
</dbReference>
<evidence type="ECO:0000256" key="5">
    <source>
        <dbReference type="ARBA" id="ARBA00013023"/>
    </source>
</evidence>
<gene>
    <name evidence="24" type="ORF">NFI88_01055</name>
</gene>
<evidence type="ECO:0000256" key="1">
    <source>
        <dbReference type="ARBA" id="ARBA00002714"/>
    </source>
</evidence>
<evidence type="ECO:0000256" key="8">
    <source>
        <dbReference type="ARBA" id="ARBA00022598"/>
    </source>
</evidence>
<comment type="function">
    <text evidence="1">Functions in two distinct reactions of the de novo folate biosynthetic pathway. Catalyzes the addition of a glutamate residue to dihydropteroate (7,8-dihydropteroate or H2Pte) to form dihydrofolate (7,8-dihydrofolate monoglutamate or H2Pte-Glu). Also catalyzes successive additions of L-glutamate to tetrahydrofolate or 10-formyltetrahydrofolate or 5,10-methylenetetrahydrofolate, leading to folylpolyglutamate derivatives.</text>
</comment>
<sequence>MTGARDGSGPAEGHVPPVPASPPSGKAGGLGTEFTGRSGVVLERLNRLYPALIDLSLGRLETLLARLGHPERHLPPVIHVAGTNGKGSTCANLRAIGEAAGWRVHVTTSPHLVDVRERFRLAGELVSEPRLLDALHRIERVNDGAPITVFEVLTACAFLLFSEVPADLAVVEVGLGGRFDATNVLPRPAACAIASVSMDHEAFLGDTLARIAAEKAGIAKEGVPLVCGHQHPEALAVIEREAARAGAPLRLRGRDWDAFAIAPGEASAGGLRFEDAAGILRLPAPGLIGAHQHDNAALAVAALRASDLPVPDAAYAGIGAARWPARLQRLRGDLAASLPPGWELWLDGGHNPGAGEALAASLTSWRDRPLHLVVGMKQTKDPTGFLRPLLPLADTVWAVREPDQHMALPVDAILQAAGGRGHSGPTVREALARLRDRPEPARVLICGSLYLAGEVLKLDRSLPD</sequence>
<keyword evidence="9" id="KW-0479">Metal-binding</keyword>
<protein>
    <recommendedName>
        <fullName evidence="7">Dihydrofolate synthase/folylpolyglutamate synthase</fullName>
        <ecNumber evidence="5">6.3.2.12</ecNumber>
        <ecNumber evidence="6">6.3.2.17</ecNumber>
    </recommendedName>
    <alternativeName>
        <fullName evidence="16">Folylpoly-gamma-glutamate synthetase-dihydrofolate synthetase</fullName>
    </alternativeName>
    <alternativeName>
        <fullName evidence="14">Folylpolyglutamate synthetase</fullName>
    </alternativeName>
    <alternativeName>
        <fullName evidence="15">Tetrahydrofolylpolyglutamate synthase</fullName>
    </alternativeName>
</protein>
<comment type="caution">
    <text evidence="24">The sequence shown here is derived from an EMBL/GenBank/DDBJ whole genome shotgun (WGS) entry which is preliminary data.</text>
</comment>
<evidence type="ECO:0000313" key="25">
    <source>
        <dbReference type="Proteomes" id="UP001524547"/>
    </source>
</evidence>
<evidence type="ECO:0000256" key="10">
    <source>
        <dbReference type="ARBA" id="ARBA00022741"/>
    </source>
</evidence>
<evidence type="ECO:0000313" key="24">
    <source>
        <dbReference type="EMBL" id="MCQ8239427.1"/>
    </source>
</evidence>
<proteinExistence type="inferred from homology"/>
<feature type="region of interest" description="Disordered" evidence="22">
    <location>
        <begin position="1"/>
        <end position="32"/>
    </location>
</feature>
<dbReference type="PROSITE" id="PS01012">
    <property type="entry name" value="FOLYLPOLYGLU_SYNT_2"/>
    <property type="match status" value="1"/>
</dbReference>
<dbReference type="EC" id="6.3.2.17" evidence="6"/>
<evidence type="ECO:0000256" key="16">
    <source>
        <dbReference type="ARBA" id="ARBA00032510"/>
    </source>
</evidence>
<dbReference type="PIRSF" id="PIRSF001563">
    <property type="entry name" value="Folylpolyglu_synth"/>
    <property type="match status" value="1"/>
</dbReference>
<comment type="catalytic activity">
    <reaction evidence="17">
        <text>(6S)-5,6,7,8-tetrahydrofolyl-(gamma-L-Glu)(n) + L-glutamate + ATP = (6S)-5,6,7,8-tetrahydrofolyl-(gamma-L-Glu)(n+1) + ADP + phosphate + H(+)</text>
        <dbReference type="Rhea" id="RHEA:10580"/>
        <dbReference type="Rhea" id="RHEA-COMP:14738"/>
        <dbReference type="Rhea" id="RHEA-COMP:14740"/>
        <dbReference type="ChEBI" id="CHEBI:15378"/>
        <dbReference type="ChEBI" id="CHEBI:29985"/>
        <dbReference type="ChEBI" id="CHEBI:30616"/>
        <dbReference type="ChEBI" id="CHEBI:43474"/>
        <dbReference type="ChEBI" id="CHEBI:141005"/>
        <dbReference type="ChEBI" id="CHEBI:456216"/>
        <dbReference type="EC" id="6.3.2.17"/>
    </reaction>
</comment>
<dbReference type="EC" id="6.3.2.12" evidence="5"/>
<comment type="pathway">
    <text evidence="3">Cofactor biosynthesis; tetrahydrofolylpolyglutamate biosynthesis.</text>
</comment>
<comment type="pathway">
    <text evidence="2">Cofactor biosynthesis; tetrahydrofolate biosynthesis; 7,8-dihydrofolate from 2-amino-4-hydroxy-6-hydroxymethyl-7,8-dihydropteridine diphosphate and 4-aminobenzoate: step 2/2.</text>
</comment>
<keyword evidence="13" id="KW-0289">Folate biosynthesis</keyword>
<dbReference type="PANTHER" id="PTHR11136">
    <property type="entry name" value="FOLYLPOLYGLUTAMATE SYNTHASE-RELATED"/>
    <property type="match status" value="1"/>
</dbReference>
<evidence type="ECO:0000256" key="7">
    <source>
        <dbReference type="ARBA" id="ARBA00019357"/>
    </source>
</evidence>
<dbReference type="Pfam" id="PF02875">
    <property type="entry name" value="Mur_ligase_C"/>
    <property type="match status" value="1"/>
</dbReference>
<comment type="catalytic activity">
    <reaction evidence="19">
        <text>(6R)-5,10-methylenetetrahydrofolyl-(gamma-L-Glu)(n) + L-glutamate + ATP = (6R)-5,10-methylenetetrahydrofolyl-(gamma-L-Glu)(n+1) + ADP + phosphate + H(+)</text>
        <dbReference type="Rhea" id="RHEA:51912"/>
        <dbReference type="Rhea" id="RHEA-COMP:13257"/>
        <dbReference type="Rhea" id="RHEA-COMP:13258"/>
        <dbReference type="ChEBI" id="CHEBI:15378"/>
        <dbReference type="ChEBI" id="CHEBI:29985"/>
        <dbReference type="ChEBI" id="CHEBI:30616"/>
        <dbReference type="ChEBI" id="CHEBI:43474"/>
        <dbReference type="ChEBI" id="CHEBI:136572"/>
        <dbReference type="ChEBI" id="CHEBI:456216"/>
        <dbReference type="EC" id="6.3.2.17"/>
    </reaction>
</comment>
<dbReference type="InterPro" id="IPR036615">
    <property type="entry name" value="Mur_ligase_C_dom_sf"/>
</dbReference>
<keyword evidence="25" id="KW-1185">Reference proteome</keyword>
<organism evidence="24 25">
    <name type="scientific">Rhizosaccharibacter radicis</name>
    <dbReference type="NCBI Taxonomy" id="2782605"/>
    <lineage>
        <taxon>Bacteria</taxon>
        <taxon>Pseudomonadati</taxon>
        <taxon>Pseudomonadota</taxon>
        <taxon>Alphaproteobacteria</taxon>
        <taxon>Acetobacterales</taxon>
        <taxon>Acetobacteraceae</taxon>
        <taxon>Rhizosaccharibacter</taxon>
    </lineage>
</organism>
<evidence type="ECO:0000256" key="4">
    <source>
        <dbReference type="ARBA" id="ARBA00008276"/>
    </source>
</evidence>
<dbReference type="Gene3D" id="3.40.1190.10">
    <property type="entry name" value="Mur-like, catalytic domain"/>
    <property type="match status" value="1"/>
</dbReference>
<dbReference type="SUPFAM" id="SSF53623">
    <property type="entry name" value="MurD-like peptide ligases, catalytic domain"/>
    <property type="match status" value="1"/>
</dbReference>
<keyword evidence="10 21" id="KW-0547">Nucleotide-binding</keyword>
<keyword evidence="8 21" id="KW-0436">Ligase</keyword>
<feature type="domain" description="Mur ligase C-terminal" evidence="23">
    <location>
        <begin position="342"/>
        <end position="448"/>
    </location>
</feature>
<keyword evidence="11 21" id="KW-0067">ATP-binding</keyword>
<dbReference type="EMBL" id="JAMZEJ010000001">
    <property type="protein sequence ID" value="MCQ8239427.1"/>
    <property type="molecule type" value="Genomic_DNA"/>
</dbReference>
<accession>A0ABT1VU04</accession>
<evidence type="ECO:0000256" key="3">
    <source>
        <dbReference type="ARBA" id="ARBA00005150"/>
    </source>
</evidence>
<evidence type="ECO:0000256" key="17">
    <source>
        <dbReference type="ARBA" id="ARBA00047493"/>
    </source>
</evidence>
<keyword evidence="12" id="KW-0460">Magnesium</keyword>